<evidence type="ECO:0000256" key="2">
    <source>
        <dbReference type="SAM" id="Phobius"/>
    </source>
</evidence>
<feature type="domain" description="Zinc-ribbon" evidence="3">
    <location>
        <begin position="3"/>
        <end position="25"/>
    </location>
</feature>
<dbReference type="Pfam" id="PF13240">
    <property type="entry name" value="Zn_Ribbon_1"/>
    <property type="match status" value="1"/>
</dbReference>
<feature type="transmembrane region" description="Helical" evidence="2">
    <location>
        <begin position="186"/>
        <end position="207"/>
    </location>
</feature>
<evidence type="ECO:0000313" key="5">
    <source>
        <dbReference type="Proteomes" id="UP000051461"/>
    </source>
</evidence>
<feature type="transmembrane region" description="Helical" evidence="2">
    <location>
        <begin position="265"/>
        <end position="284"/>
    </location>
</feature>
<keyword evidence="2" id="KW-0472">Membrane</keyword>
<feature type="transmembrane region" description="Helical" evidence="2">
    <location>
        <begin position="128"/>
        <end position="150"/>
    </location>
</feature>
<dbReference type="EMBL" id="AZDA01000010">
    <property type="protein sequence ID" value="KRK40557.1"/>
    <property type="molecule type" value="Genomic_DNA"/>
</dbReference>
<dbReference type="Proteomes" id="UP000051461">
    <property type="component" value="Unassembled WGS sequence"/>
</dbReference>
<feature type="transmembrane region" description="Helical" evidence="2">
    <location>
        <begin position="296"/>
        <end position="314"/>
    </location>
</feature>
<feature type="transmembrane region" description="Helical" evidence="2">
    <location>
        <begin position="228"/>
        <end position="245"/>
    </location>
</feature>
<dbReference type="RefSeq" id="WP_057903477.1">
    <property type="nucleotide sequence ID" value="NZ_AZDA01000010.1"/>
</dbReference>
<comment type="caution">
    <text evidence="4">The sequence shown here is derived from an EMBL/GenBank/DDBJ whole genome shotgun (WGS) entry which is preliminary data.</text>
</comment>
<evidence type="ECO:0000259" key="3">
    <source>
        <dbReference type="Pfam" id="PF13240"/>
    </source>
</evidence>
<keyword evidence="2" id="KW-0812">Transmembrane</keyword>
<proteinExistence type="predicted"/>
<feature type="compositionally biased region" description="Low complexity" evidence="1">
    <location>
        <begin position="38"/>
        <end position="62"/>
    </location>
</feature>
<accession>A0A0R1H1S1</accession>
<evidence type="ECO:0000313" key="4">
    <source>
        <dbReference type="EMBL" id="KRK40557.1"/>
    </source>
</evidence>
<feature type="region of interest" description="Disordered" evidence="1">
    <location>
        <begin position="33"/>
        <end position="84"/>
    </location>
</feature>
<organism evidence="4 5">
    <name type="scientific">Loigolactobacillus bifermentans DSM 20003</name>
    <dbReference type="NCBI Taxonomy" id="1423726"/>
    <lineage>
        <taxon>Bacteria</taxon>
        <taxon>Bacillati</taxon>
        <taxon>Bacillota</taxon>
        <taxon>Bacilli</taxon>
        <taxon>Lactobacillales</taxon>
        <taxon>Lactobacillaceae</taxon>
        <taxon>Loigolactobacillus</taxon>
    </lineage>
</organism>
<reference evidence="4 5" key="1">
    <citation type="journal article" date="2015" name="Genome Announc.">
        <title>Expanding the biotechnology potential of lactobacilli through comparative genomics of 213 strains and associated genera.</title>
        <authorList>
            <person name="Sun Z."/>
            <person name="Harris H.M."/>
            <person name="McCann A."/>
            <person name="Guo C."/>
            <person name="Argimon S."/>
            <person name="Zhang W."/>
            <person name="Yang X."/>
            <person name="Jeffery I.B."/>
            <person name="Cooney J.C."/>
            <person name="Kagawa T.F."/>
            <person name="Liu W."/>
            <person name="Song Y."/>
            <person name="Salvetti E."/>
            <person name="Wrobel A."/>
            <person name="Rasinkangas P."/>
            <person name="Parkhill J."/>
            <person name="Rea M.C."/>
            <person name="O'Sullivan O."/>
            <person name="Ritari J."/>
            <person name="Douillard F.P."/>
            <person name="Paul Ross R."/>
            <person name="Yang R."/>
            <person name="Briner A.E."/>
            <person name="Felis G.E."/>
            <person name="de Vos W.M."/>
            <person name="Barrangou R."/>
            <person name="Klaenhammer T.R."/>
            <person name="Caufield P.W."/>
            <person name="Cui Y."/>
            <person name="Zhang H."/>
            <person name="O'Toole P.W."/>
        </authorList>
    </citation>
    <scope>NUCLEOTIDE SEQUENCE [LARGE SCALE GENOMIC DNA]</scope>
    <source>
        <strain evidence="4 5">DSM 20003</strain>
    </source>
</reference>
<sequence>MNYCTHCGAEIPAGAKFCVTCGKPVQATVSAVQPTQPASSATTQVTKQTATTEKATVTSATAPKSAAAQGHHQNGTQAQSATHAQATATLNPQVAARIDDTKQFATNYWHWFVSSLKAPFNTDQQAHAYFGMVTFALLAVLNALGFYVLLRHFEQTAIAAGASVSSLATLFGVTTNGTSFFTLSTFLKFLLLYLIIYVGAVLISYVMQIGPKTPKLFDFTNRYAHTSNYVLVPAIVVVLAAFLVPTTVATNSSDLLTSFLSSTKLFVGALAVESVVLHIGMIASVLKTEQEKFDRIYRAIGAVILTGIFNYIVLDLAMQSVATNLLRNFNWSDLF</sequence>
<keyword evidence="2" id="KW-1133">Transmembrane helix</keyword>
<keyword evidence="5" id="KW-1185">Reference proteome</keyword>
<feature type="transmembrane region" description="Helical" evidence="2">
    <location>
        <begin position="157"/>
        <end position="174"/>
    </location>
</feature>
<dbReference type="STRING" id="1423726.FC07_GL000188"/>
<dbReference type="AlphaFoldDB" id="A0A0R1H1S1"/>
<gene>
    <name evidence="4" type="ORF">FC07_GL000188</name>
</gene>
<evidence type="ECO:0000256" key="1">
    <source>
        <dbReference type="SAM" id="MobiDB-lite"/>
    </source>
</evidence>
<name>A0A0R1H1S1_9LACO</name>
<dbReference type="OrthoDB" id="2291432at2"/>
<protein>
    <recommendedName>
        <fullName evidence="3">Zinc-ribbon domain-containing protein</fullName>
    </recommendedName>
</protein>
<dbReference type="InterPro" id="IPR026870">
    <property type="entry name" value="Zinc_ribbon_dom"/>
</dbReference>
<dbReference type="PATRIC" id="fig|1423726.3.peg.196"/>